<dbReference type="GO" id="GO:0005634">
    <property type="term" value="C:nucleus"/>
    <property type="evidence" value="ECO:0007669"/>
    <property type="project" value="TreeGrafter"/>
</dbReference>
<dbReference type="SUPFAM" id="SSF48334">
    <property type="entry name" value="DNA repair protein MutS, domain III"/>
    <property type="match status" value="1"/>
</dbReference>
<dbReference type="InterPro" id="IPR007696">
    <property type="entry name" value="DNA_mismatch_repair_MutS_core"/>
</dbReference>
<reference evidence="9 10" key="1">
    <citation type="journal article" date="2011" name="J. Gen. Appl. Microbiol.">
        <title>Draft genome sequencing of the enigmatic basidiomycete Mixia osmundae.</title>
        <authorList>
            <person name="Nishida H."/>
            <person name="Nagatsuka Y."/>
            <person name="Sugiyama J."/>
        </authorList>
    </citation>
    <scope>NUCLEOTIDE SEQUENCE [LARGE SCALE GENOMIC DNA]</scope>
    <source>
        <strain evidence="10">CBS 9802 / IAM 14324 / JCM 22182 / KY 12970</strain>
    </source>
</reference>
<keyword evidence="2" id="KW-0547">Nucleotide-binding</keyword>
<dbReference type="OrthoDB" id="2534523at2759"/>
<dbReference type="InterPro" id="IPR036187">
    <property type="entry name" value="DNA_mismatch_repair_MutS_sf"/>
</dbReference>
<gene>
    <name evidence="9" type="primary">Mo00422</name>
    <name evidence="9" type="ORF">E5Q_00422</name>
</gene>
<dbReference type="InParanoid" id="G7DTC9"/>
<comment type="similarity">
    <text evidence="1">Belongs to the DNA mismatch repair MutS family.</text>
</comment>
<dbReference type="OMA" id="DTWIMRR"/>
<evidence type="ECO:0000256" key="2">
    <source>
        <dbReference type="ARBA" id="ARBA00022741"/>
    </source>
</evidence>
<protein>
    <recommendedName>
        <fullName evidence="8">DNA mismatch repair proteins mutS family domain-containing protein</fullName>
    </recommendedName>
</protein>
<accession>G7DTC9</accession>
<dbReference type="GO" id="GO:0005524">
    <property type="term" value="F:ATP binding"/>
    <property type="evidence" value="ECO:0007669"/>
    <property type="project" value="UniProtKB-KW"/>
</dbReference>
<evidence type="ECO:0000256" key="6">
    <source>
        <dbReference type="ARBA" id="ARBA00023204"/>
    </source>
</evidence>
<dbReference type="GO" id="GO:0030983">
    <property type="term" value="F:mismatched DNA binding"/>
    <property type="evidence" value="ECO:0007669"/>
    <property type="project" value="InterPro"/>
</dbReference>
<dbReference type="Gene3D" id="3.40.50.300">
    <property type="entry name" value="P-loop containing nucleotide triphosphate hydrolases"/>
    <property type="match status" value="1"/>
</dbReference>
<dbReference type="SMART" id="SM00534">
    <property type="entry name" value="MUTSac"/>
    <property type="match status" value="1"/>
</dbReference>
<dbReference type="EMBL" id="BABT02000025">
    <property type="protein sequence ID" value="GAA93776.1"/>
    <property type="molecule type" value="Genomic_DNA"/>
</dbReference>
<dbReference type="SUPFAM" id="SSF52540">
    <property type="entry name" value="P-loop containing nucleoside triphosphate hydrolases"/>
    <property type="match status" value="1"/>
</dbReference>
<dbReference type="AlphaFoldDB" id="G7DTC9"/>
<feature type="domain" description="DNA mismatch repair proteins mutS family" evidence="8">
    <location>
        <begin position="869"/>
        <end position="885"/>
    </location>
</feature>
<dbReference type="PANTHER" id="PTHR11361">
    <property type="entry name" value="DNA MISMATCH REPAIR PROTEIN MUTS FAMILY MEMBER"/>
    <property type="match status" value="1"/>
</dbReference>
<keyword evidence="6" id="KW-0234">DNA repair</keyword>
<proteinExistence type="inferred from homology"/>
<dbReference type="InterPro" id="IPR007860">
    <property type="entry name" value="DNA_mmatch_repair_MutS_con_dom"/>
</dbReference>
<organism evidence="9 10">
    <name type="scientific">Mixia osmundae (strain CBS 9802 / IAM 14324 / JCM 22182 / KY 12970)</name>
    <dbReference type="NCBI Taxonomy" id="764103"/>
    <lineage>
        <taxon>Eukaryota</taxon>
        <taxon>Fungi</taxon>
        <taxon>Dikarya</taxon>
        <taxon>Basidiomycota</taxon>
        <taxon>Pucciniomycotina</taxon>
        <taxon>Mixiomycetes</taxon>
        <taxon>Mixiales</taxon>
        <taxon>Mixiaceae</taxon>
        <taxon>Mixia</taxon>
    </lineage>
</organism>
<evidence type="ECO:0000256" key="1">
    <source>
        <dbReference type="ARBA" id="ARBA00006271"/>
    </source>
</evidence>
<dbReference type="PIRSF" id="PIRSF037677">
    <property type="entry name" value="DNA_mis_repair_Msh6"/>
    <property type="match status" value="1"/>
</dbReference>
<dbReference type="InterPro" id="IPR007695">
    <property type="entry name" value="DNA_mismatch_repair_MutS-lik_N"/>
</dbReference>
<evidence type="ECO:0000259" key="8">
    <source>
        <dbReference type="PROSITE" id="PS00486"/>
    </source>
</evidence>
<dbReference type="SUPFAM" id="SSF53150">
    <property type="entry name" value="DNA repair protein MutS, domain II"/>
    <property type="match status" value="1"/>
</dbReference>
<keyword evidence="10" id="KW-1185">Reference proteome</keyword>
<feature type="region of interest" description="Disordered" evidence="7">
    <location>
        <begin position="80"/>
        <end position="126"/>
    </location>
</feature>
<name>G7DTC9_MIXOS</name>
<dbReference type="InterPro" id="IPR000432">
    <property type="entry name" value="DNA_mismatch_repair_MutS_C"/>
</dbReference>
<dbReference type="GO" id="GO:0140664">
    <property type="term" value="F:ATP-dependent DNA damage sensor activity"/>
    <property type="evidence" value="ECO:0007669"/>
    <property type="project" value="InterPro"/>
</dbReference>
<dbReference type="GO" id="GO:0005739">
    <property type="term" value="C:mitochondrion"/>
    <property type="evidence" value="ECO:0007669"/>
    <property type="project" value="TreeGrafter"/>
</dbReference>
<dbReference type="GO" id="GO:0043504">
    <property type="term" value="P:mitochondrial DNA repair"/>
    <property type="evidence" value="ECO:0007669"/>
    <property type="project" value="TreeGrafter"/>
</dbReference>
<dbReference type="InterPro" id="IPR016151">
    <property type="entry name" value="DNA_mismatch_repair_MutS_N"/>
</dbReference>
<dbReference type="InterPro" id="IPR017261">
    <property type="entry name" value="DNA_mismatch_repair_MutS/MSH"/>
</dbReference>
<dbReference type="InterPro" id="IPR045076">
    <property type="entry name" value="MutS"/>
</dbReference>
<keyword evidence="5" id="KW-0238">DNA-binding</keyword>
<dbReference type="SUPFAM" id="SSF55271">
    <property type="entry name" value="DNA repair protein MutS, domain I"/>
    <property type="match status" value="1"/>
</dbReference>
<dbReference type="STRING" id="764103.G7DTC9"/>
<reference evidence="9 10" key="2">
    <citation type="journal article" date="2012" name="Open Biol.">
        <title>Characteristics of nucleosomes and linker DNA regions on the genome of the basidiomycete Mixia osmundae revealed by mono- and dinucleosome mapping.</title>
        <authorList>
            <person name="Nishida H."/>
            <person name="Kondo S."/>
            <person name="Matsumoto T."/>
            <person name="Suzuki Y."/>
            <person name="Yoshikawa H."/>
            <person name="Taylor T.D."/>
            <person name="Sugiyama J."/>
        </authorList>
    </citation>
    <scope>NUCLEOTIDE SEQUENCE [LARGE SCALE GENOMIC DNA]</scope>
    <source>
        <strain evidence="10">CBS 9802 / IAM 14324 / JCM 22182 / KY 12970</strain>
    </source>
</reference>
<dbReference type="GO" id="GO:0006298">
    <property type="term" value="P:mismatch repair"/>
    <property type="evidence" value="ECO:0007669"/>
    <property type="project" value="InterPro"/>
</dbReference>
<dbReference type="RefSeq" id="XP_014571451.1">
    <property type="nucleotide sequence ID" value="XM_014715965.1"/>
</dbReference>
<dbReference type="PROSITE" id="PS00486">
    <property type="entry name" value="DNA_MISMATCH_REPAIR_2"/>
    <property type="match status" value="1"/>
</dbReference>
<dbReference type="Pfam" id="PF00488">
    <property type="entry name" value="MutS_V"/>
    <property type="match status" value="1"/>
</dbReference>
<evidence type="ECO:0000313" key="9">
    <source>
        <dbReference type="EMBL" id="GAA93776.1"/>
    </source>
</evidence>
<evidence type="ECO:0000256" key="4">
    <source>
        <dbReference type="ARBA" id="ARBA00022840"/>
    </source>
</evidence>
<dbReference type="SMART" id="SM00533">
    <property type="entry name" value="MUTSd"/>
    <property type="match status" value="1"/>
</dbReference>
<dbReference type="Gene3D" id="1.10.1420.10">
    <property type="match status" value="2"/>
</dbReference>
<dbReference type="Pfam" id="PF05188">
    <property type="entry name" value="MutS_II"/>
    <property type="match status" value="1"/>
</dbReference>
<sequence length="1003" mass="111233">MNACRSLESLPRLFCCQCRSTLPVQARQVHPSRAYSSEIDLFGKTTIKKAYDDLPRTLTDASGRSLAPLPVLEQPIVVRKRRRKAAPTEEPNLEPQEPVVKPKAKRKTKVKVAENPAEPSVIPAIPDPDQLSSRLAQEVLRNARRFPHALLLTRVGQFYESYFDQAPLIADLLSIKLTSKRFGGFAFPFCGFPLAQLDKHLKTLVQDDGRFVAICEEFKIYHPPTEGTHQVPPPDIKRKVTRVVTPGTLIDETFLNVAENNFLLSIVAPSERNAVGLAWLDVSTGDFFVQESDLEALEDDLARIRPREILLDSKAESPESTLREICAKQSGVFVSFVQPDGKIEQKHDETQEASVTEAIGLLSTYIKQTLLDVQPDLNNPIRRKADVSMTIDAVSLDALEIRETSLLGSAKGSLLSNIRRVVTGGGRRLLESRICSPSTDLQEIEARQAIVDIFHTHRELREDVRDLLRPLDDTSRKLQRISLNRSDPSDLLSLRAFILSANRIRETILLAASFAADQVAWTRIISTAERINDHTNLARAIEAAVDDEGYRKITEANAVELDADGSETGEADLDEATPNDLRATAPLEISGVSDNWVIRANFSPDFADAHAALTAAFVRAADLAQELRMTFASEHLSLRVVPKFGAAVHVRSIRNGFAQIEKSGTATPLQKNASTRLYSVEQWTLLNAEIQALRNRIREMEQNAFRKLCDDILDHFNSLRKNASLLDELDVAAGFAELAHETGMARPTITNDLSMDIISGRHPSVEQGLQRQNRPFTANSTGFAAPDMLCHIITGPNMGGKSTYLRQTALIAILAQTGGYVPAERARIGMVDRVFTRIGAKDDLYRDRSTFMVEMIEVAEILNKATSRSLVVMDEVGRGSATIDGVAISYATLNHLLSINRCRTLFATHFHELADILDGDGPDARPGIKFYCTDIIESDDGSFSYSHRVRPGINRDSHGIRVAQIAGLPIDALDTARVTMQMLRERKANGQTGLRWQELTTTR</sequence>
<evidence type="ECO:0000256" key="3">
    <source>
        <dbReference type="ARBA" id="ARBA00022763"/>
    </source>
</evidence>
<comment type="caution">
    <text evidence="9">The sequence shown here is derived from an EMBL/GenBank/DDBJ whole genome shotgun (WGS) entry which is preliminary data.</text>
</comment>
<dbReference type="FunCoup" id="G7DTC9">
    <property type="interactions" value="264"/>
</dbReference>
<dbReference type="InterPro" id="IPR036678">
    <property type="entry name" value="MutS_con_dom_sf"/>
</dbReference>
<dbReference type="FunFam" id="3.40.50.300:FF:001238">
    <property type="entry name" value="DNA mismatch repair protein"/>
    <property type="match status" value="1"/>
</dbReference>
<evidence type="ECO:0000256" key="5">
    <source>
        <dbReference type="ARBA" id="ARBA00023125"/>
    </source>
</evidence>
<dbReference type="Pfam" id="PF01624">
    <property type="entry name" value="MutS_I"/>
    <property type="match status" value="1"/>
</dbReference>
<evidence type="ECO:0000313" key="10">
    <source>
        <dbReference type="Proteomes" id="UP000009131"/>
    </source>
</evidence>
<keyword evidence="4" id="KW-0067">ATP-binding</keyword>
<dbReference type="Gene3D" id="3.30.420.110">
    <property type="entry name" value="MutS, connector domain"/>
    <property type="match status" value="1"/>
</dbReference>
<dbReference type="eggNOG" id="ENOG502QUUG">
    <property type="taxonomic scope" value="Eukaryota"/>
</dbReference>
<dbReference type="PANTHER" id="PTHR11361:SF34">
    <property type="entry name" value="DNA MISMATCH REPAIR PROTEIN MSH1, MITOCHONDRIAL"/>
    <property type="match status" value="1"/>
</dbReference>
<dbReference type="InterPro" id="IPR027417">
    <property type="entry name" value="P-loop_NTPase"/>
</dbReference>
<dbReference type="HOGENOM" id="CLU_002472_4_0_1"/>
<dbReference type="Proteomes" id="UP000009131">
    <property type="component" value="Unassembled WGS sequence"/>
</dbReference>
<keyword evidence="3" id="KW-0227">DNA damage</keyword>
<evidence type="ECO:0000256" key="7">
    <source>
        <dbReference type="SAM" id="MobiDB-lite"/>
    </source>
</evidence>
<dbReference type="Gene3D" id="3.40.1170.10">
    <property type="entry name" value="DNA repair protein MutS, domain I"/>
    <property type="match status" value="1"/>
</dbReference>
<dbReference type="Pfam" id="PF05192">
    <property type="entry name" value="MutS_III"/>
    <property type="match status" value="1"/>
</dbReference>